<dbReference type="EMBL" id="NVQC01000013">
    <property type="protein sequence ID" value="PTL36634.1"/>
    <property type="molecule type" value="Genomic_DNA"/>
</dbReference>
<dbReference type="OrthoDB" id="433681at2"/>
<keyword evidence="3" id="KW-1185">Reference proteome</keyword>
<dbReference type="RefSeq" id="WP_107561385.1">
    <property type="nucleotide sequence ID" value="NZ_NVQC01000013.1"/>
</dbReference>
<name>A0A2T4TZT6_9BACT</name>
<dbReference type="GO" id="GO:0016740">
    <property type="term" value="F:transferase activity"/>
    <property type="evidence" value="ECO:0007669"/>
    <property type="project" value="UniProtKB-KW"/>
</dbReference>
<organism evidence="2 3">
    <name type="scientific">Candidatus Methylomirabilis limnetica</name>
    <dbReference type="NCBI Taxonomy" id="2033718"/>
    <lineage>
        <taxon>Bacteria</taxon>
        <taxon>Candidatus Methylomirabilota</taxon>
        <taxon>Candidatus Methylomirabilia</taxon>
        <taxon>Candidatus Methylomirabilales</taxon>
        <taxon>Candidatus Methylomirabilaceae</taxon>
        <taxon>Candidatus Methylomirabilis</taxon>
    </lineage>
</organism>
<dbReference type="Gene3D" id="3.90.550.10">
    <property type="entry name" value="Spore Coat Polysaccharide Biosynthesis Protein SpsA, Chain A"/>
    <property type="match status" value="1"/>
</dbReference>
<accession>A0A2T4TZT6</accession>
<dbReference type="SUPFAM" id="SSF53448">
    <property type="entry name" value="Nucleotide-diphospho-sugar transferases"/>
    <property type="match status" value="1"/>
</dbReference>
<dbReference type="CDD" id="cd06433">
    <property type="entry name" value="GT_2_WfgS_like"/>
    <property type="match status" value="1"/>
</dbReference>
<dbReference type="InterPro" id="IPR001173">
    <property type="entry name" value="Glyco_trans_2-like"/>
</dbReference>
<dbReference type="AlphaFoldDB" id="A0A2T4TZT6"/>
<proteinExistence type="predicted"/>
<evidence type="ECO:0000313" key="2">
    <source>
        <dbReference type="EMBL" id="PTL36634.1"/>
    </source>
</evidence>
<feature type="domain" description="Glycosyltransferase 2-like" evidence="1">
    <location>
        <begin position="12"/>
        <end position="131"/>
    </location>
</feature>
<dbReference type="InterPro" id="IPR050834">
    <property type="entry name" value="Glycosyltransf_2"/>
</dbReference>
<evidence type="ECO:0000259" key="1">
    <source>
        <dbReference type="Pfam" id="PF00535"/>
    </source>
</evidence>
<dbReference type="PANTHER" id="PTHR43685">
    <property type="entry name" value="GLYCOSYLTRANSFERASE"/>
    <property type="match status" value="1"/>
</dbReference>
<evidence type="ECO:0000313" key="3">
    <source>
        <dbReference type="Proteomes" id="UP000241436"/>
    </source>
</evidence>
<gene>
    <name evidence="2" type="ORF">CLG94_02845</name>
</gene>
<dbReference type="Pfam" id="PF00535">
    <property type="entry name" value="Glycos_transf_2"/>
    <property type="match status" value="1"/>
</dbReference>
<keyword evidence="2" id="KW-0808">Transferase</keyword>
<dbReference type="PANTHER" id="PTHR43685:SF2">
    <property type="entry name" value="GLYCOSYLTRANSFERASE 2-LIKE DOMAIN-CONTAINING PROTEIN"/>
    <property type="match status" value="1"/>
</dbReference>
<dbReference type="Proteomes" id="UP000241436">
    <property type="component" value="Unassembled WGS sequence"/>
</dbReference>
<reference evidence="2 3" key="1">
    <citation type="submission" date="2017-09" db="EMBL/GenBank/DDBJ databases">
        <title>Bloom of a denitrifying methanotroph, Candidatus Methylomirabilis limnetica, in a deep stratified lake.</title>
        <authorList>
            <person name="Graf J.S."/>
            <person name="Marchant H.K."/>
            <person name="Tienken D."/>
            <person name="Hach P.F."/>
            <person name="Brand A."/>
            <person name="Schubert C.J."/>
            <person name="Kuypers M.M."/>
            <person name="Milucka J."/>
        </authorList>
    </citation>
    <scope>NUCLEOTIDE SEQUENCE [LARGE SCALE GENOMIC DNA]</scope>
    <source>
        <strain evidence="2 3">Zug</strain>
    </source>
</reference>
<comment type="caution">
    <text evidence="2">The sequence shown here is derived from an EMBL/GenBank/DDBJ whole genome shotgun (WGS) entry which is preliminary data.</text>
</comment>
<sequence>MRIGVNPLPLVSIITPSLNQGRFIRDTIESVLSQDYPRMEYLVMDGGSTDETLDILRSYGDRITWRSGPDGGQAAAVNSGVHLATGEILGWLNSDDTYQPGAVTAAVEHLIAHPETAVVYGDAHYIDEQNRVIGIYPTEDFALDRLAHACLICQPAAFFQRTAIEAVGALDASLQYCMDYDLWIRLGRLFPLKRIPGFLANSRQYPQTKTWSQRDRLFTELCVVTQRYFGFTSPHWRVWHAYARLKGVSWPIARSVLYPVKAVLPERASRWLRVTLPLVINRLIPWNLRARR</sequence>
<reference evidence="3" key="2">
    <citation type="journal article" date="2018" name="Environ. Microbiol.">
        <title>Bloom of a denitrifying methanotroph, 'Candidatus Methylomirabilis limnetica', in a deep stratified lake.</title>
        <authorList>
            <person name="Graf J.S."/>
            <person name="Mayr M.J."/>
            <person name="Marchant H.K."/>
            <person name="Tienken D."/>
            <person name="Hach P.F."/>
            <person name="Brand A."/>
            <person name="Schubert C.J."/>
            <person name="Kuypers M.M."/>
            <person name="Milucka J."/>
        </authorList>
    </citation>
    <scope>NUCLEOTIDE SEQUENCE [LARGE SCALE GENOMIC DNA]</scope>
    <source>
        <strain evidence="3">Zug</strain>
    </source>
</reference>
<protein>
    <submittedName>
        <fullName evidence="2">Glycosyl transferase</fullName>
    </submittedName>
</protein>
<dbReference type="InterPro" id="IPR029044">
    <property type="entry name" value="Nucleotide-diphossugar_trans"/>
</dbReference>